<gene>
    <name evidence="5" type="ORF">Loa_01224</name>
</gene>
<dbReference type="GO" id="GO:0004341">
    <property type="term" value="F:gluconolactonase activity"/>
    <property type="evidence" value="ECO:0007669"/>
    <property type="project" value="TreeGrafter"/>
</dbReference>
<keyword evidence="3" id="KW-0479">Metal-binding</keyword>
<dbReference type="InterPro" id="IPR011042">
    <property type="entry name" value="6-blade_b-propeller_TolB-like"/>
</dbReference>
<comment type="cofactor">
    <cofactor evidence="3">
        <name>Zn(2+)</name>
        <dbReference type="ChEBI" id="CHEBI:29105"/>
    </cofactor>
    <text evidence="3">Binds 1 divalent metal cation per subunit.</text>
</comment>
<dbReference type="EMBL" id="CP004006">
    <property type="protein sequence ID" value="AHE66778.1"/>
    <property type="molecule type" value="Genomic_DNA"/>
</dbReference>
<dbReference type="Gene3D" id="2.120.10.30">
    <property type="entry name" value="TolB, C-terminal domain"/>
    <property type="match status" value="1"/>
</dbReference>
<comment type="similarity">
    <text evidence="1">Belongs to the SMP-30/CGR1 family.</text>
</comment>
<dbReference type="InterPro" id="IPR005511">
    <property type="entry name" value="SMP-30"/>
</dbReference>
<feature type="domain" description="SMP-30/Gluconolactonase/LRE-like region" evidence="4">
    <location>
        <begin position="14"/>
        <end position="231"/>
    </location>
</feature>
<feature type="binding site" evidence="3">
    <location>
        <position position="101"/>
    </location>
    <ligand>
        <name>substrate</name>
    </ligand>
</feature>
<protein>
    <submittedName>
        <fullName evidence="5">Gluconolactonase</fullName>
    </submittedName>
</protein>
<organism evidence="5 6">
    <name type="scientific">Legionella oakridgensis ATCC 33761 = DSM 21215</name>
    <dbReference type="NCBI Taxonomy" id="1268635"/>
    <lineage>
        <taxon>Bacteria</taxon>
        <taxon>Pseudomonadati</taxon>
        <taxon>Pseudomonadota</taxon>
        <taxon>Gammaproteobacteria</taxon>
        <taxon>Legionellales</taxon>
        <taxon>Legionellaceae</taxon>
        <taxon>Legionella</taxon>
    </lineage>
</organism>
<dbReference type="AlphaFoldDB" id="W0B8D6"/>
<feature type="binding site" evidence="3">
    <location>
        <position position="197"/>
    </location>
    <ligand>
        <name>a divalent metal cation</name>
        <dbReference type="ChEBI" id="CHEBI:60240"/>
    </ligand>
</feature>
<dbReference type="SUPFAM" id="SSF63829">
    <property type="entry name" value="Calcium-dependent phosphotriesterase"/>
    <property type="match status" value="1"/>
</dbReference>
<evidence type="ECO:0000256" key="1">
    <source>
        <dbReference type="ARBA" id="ARBA00008853"/>
    </source>
</evidence>
<dbReference type="PRINTS" id="PR01790">
    <property type="entry name" value="SMP30FAMILY"/>
</dbReference>
<dbReference type="GO" id="GO:0005509">
    <property type="term" value="F:calcium ion binding"/>
    <property type="evidence" value="ECO:0007669"/>
    <property type="project" value="TreeGrafter"/>
</dbReference>
<name>W0B8D6_9GAMM</name>
<feature type="binding site" evidence="3">
    <location>
        <position position="119"/>
    </location>
    <ligand>
        <name>substrate</name>
    </ligand>
</feature>
<feature type="binding site" evidence="3">
    <location>
        <position position="16"/>
    </location>
    <ligand>
        <name>a divalent metal cation</name>
        <dbReference type="ChEBI" id="CHEBI:60240"/>
    </ligand>
</feature>
<dbReference type="PANTHER" id="PTHR10907:SF47">
    <property type="entry name" value="REGUCALCIN"/>
    <property type="match status" value="1"/>
</dbReference>
<feature type="binding site" evidence="3">
    <location>
        <position position="147"/>
    </location>
    <ligand>
        <name>a divalent metal cation</name>
        <dbReference type="ChEBI" id="CHEBI:60240"/>
    </ligand>
</feature>
<dbReference type="KEGG" id="lok:Loa_01224"/>
<feature type="binding site" evidence="3">
    <location>
        <position position="99"/>
    </location>
    <ligand>
        <name>substrate</name>
    </ligand>
</feature>
<dbReference type="PATRIC" id="fig|1268635.3.peg.1230"/>
<evidence type="ECO:0000256" key="2">
    <source>
        <dbReference type="PIRSR" id="PIRSR605511-1"/>
    </source>
</evidence>
<accession>W0B8D6</accession>
<dbReference type="Pfam" id="PF08450">
    <property type="entry name" value="SGL"/>
    <property type="match status" value="1"/>
</dbReference>
<sequence length="247" mass="27664">MNILPLPQTKPCLVGESPHWDAPTQSLYWVDIYGKAIFQYELNKNQINQIDLPEMVGPVIPISKEEVMVCMPSGIYKLQLSNKKLDQISELEPQLPNNRPNDGKYDPQGRLWVGTCDLEFKPGASSLYRLDSNGHLTQVLKGLTLANGMAWDTVNNIFYFIDSSVQSIYKFNYHPQSGDISGGSVAFSYDQSFGIPDGMCIDSEGMLWIVGFGRGNVSQFNPKTGKLIKKLNYLPLTLPLALLEERI</sequence>
<keyword evidence="6" id="KW-1185">Reference proteome</keyword>
<keyword evidence="3" id="KW-0862">Zinc</keyword>
<proteinExistence type="inferred from homology"/>
<dbReference type="HOGENOM" id="CLU_036110_3_0_6"/>
<evidence type="ECO:0000313" key="5">
    <source>
        <dbReference type="EMBL" id="AHE66778.1"/>
    </source>
</evidence>
<dbReference type="eggNOG" id="COG3386">
    <property type="taxonomic scope" value="Bacteria"/>
</dbReference>
<evidence type="ECO:0000259" key="4">
    <source>
        <dbReference type="Pfam" id="PF08450"/>
    </source>
</evidence>
<dbReference type="GO" id="GO:0019853">
    <property type="term" value="P:L-ascorbic acid biosynthetic process"/>
    <property type="evidence" value="ECO:0007669"/>
    <property type="project" value="TreeGrafter"/>
</dbReference>
<dbReference type="PANTHER" id="PTHR10907">
    <property type="entry name" value="REGUCALCIN"/>
    <property type="match status" value="1"/>
</dbReference>
<feature type="active site" description="Proton donor/acceptor" evidence="2">
    <location>
        <position position="197"/>
    </location>
</feature>
<evidence type="ECO:0000256" key="3">
    <source>
        <dbReference type="PIRSR" id="PIRSR605511-2"/>
    </source>
</evidence>
<evidence type="ECO:0000313" key="6">
    <source>
        <dbReference type="Proteomes" id="UP000018838"/>
    </source>
</evidence>
<dbReference type="InterPro" id="IPR013658">
    <property type="entry name" value="SGL"/>
</dbReference>
<dbReference type="Proteomes" id="UP000018838">
    <property type="component" value="Chromosome"/>
</dbReference>
<reference evidence="5 6" key="1">
    <citation type="journal article" date="2013" name="Int. J. Med. Microbiol.">
        <title>Legionella oakridgensis ATCC 33761 genome sequence and phenotypic characterization reveals its replication capacity in amoebae.</title>
        <authorList>
            <person name="Brzuszkiewicz E."/>
            <person name="Schulz T."/>
            <person name="Rydzewski K."/>
            <person name="Daniel R."/>
            <person name="Gillmaier N."/>
            <person name="Dittmann C."/>
            <person name="Holland G."/>
            <person name="Schunder E."/>
            <person name="Lautner M."/>
            <person name="Eisenreich W."/>
            <person name="Luck C."/>
            <person name="Heuner K."/>
        </authorList>
    </citation>
    <scope>NUCLEOTIDE SEQUENCE [LARGE SCALE GENOMIC DNA]</scope>
    <source>
        <strain>OR-10</strain>
        <strain evidence="6">ATCC 33761</strain>
    </source>
</reference>
<dbReference type="STRING" id="1268635.Loa_01224"/>